<gene>
    <name evidence="5" type="ORF">J421_0745</name>
</gene>
<dbReference type="PANTHER" id="PTHR43708">
    <property type="entry name" value="CONSERVED EXPRESSED OXIDOREDUCTASE (EUROFUNG)"/>
    <property type="match status" value="1"/>
</dbReference>
<dbReference type="EMBL" id="CP007128">
    <property type="protein sequence ID" value="AHG88282.1"/>
    <property type="molecule type" value="Genomic_DNA"/>
</dbReference>
<dbReference type="InParanoid" id="W0RCX5"/>
<evidence type="ECO:0000313" key="5">
    <source>
        <dbReference type="EMBL" id="AHG88282.1"/>
    </source>
</evidence>
<dbReference type="SUPFAM" id="SSF55347">
    <property type="entry name" value="Glyceraldehyde-3-phosphate dehydrogenase-like, C-terminal domain"/>
    <property type="match status" value="1"/>
</dbReference>
<evidence type="ECO:0000259" key="4">
    <source>
        <dbReference type="Pfam" id="PF22725"/>
    </source>
</evidence>
<dbReference type="InterPro" id="IPR055170">
    <property type="entry name" value="GFO_IDH_MocA-like_dom"/>
</dbReference>
<dbReference type="PANTHER" id="PTHR43708:SF5">
    <property type="entry name" value="CONSERVED EXPRESSED OXIDOREDUCTASE (EUROFUNG)-RELATED"/>
    <property type="match status" value="1"/>
</dbReference>
<dbReference type="GO" id="GO:0016491">
    <property type="term" value="F:oxidoreductase activity"/>
    <property type="evidence" value="ECO:0007669"/>
    <property type="project" value="UniProtKB-KW"/>
</dbReference>
<evidence type="ECO:0000259" key="3">
    <source>
        <dbReference type="Pfam" id="PF01408"/>
    </source>
</evidence>
<dbReference type="Pfam" id="PF01408">
    <property type="entry name" value="GFO_IDH_MocA"/>
    <property type="match status" value="1"/>
</dbReference>
<dbReference type="InterPro" id="IPR051317">
    <property type="entry name" value="Gfo/Idh/MocA_oxidoreduct"/>
</dbReference>
<dbReference type="KEGG" id="gba:J421_0745"/>
<evidence type="ECO:0000313" key="6">
    <source>
        <dbReference type="Proteomes" id="UP000019151"/>
    </source>
</evidence>
<evidence type="ECO:0000256" key="1">
    <source>
        <dbReference type="ARBA" id="ARBA00010928"/>
    </source>
</evidence>
<keyword evidence="6" id="KW-1185">Reference proteome</keyword>
<dbReference type="Pfam" id="PF22725">
    <property type="entry name" value="GFO_IDH_MocA_C3"/>
    <property type="match status" value="1"/>
</dbReference>
<accession>W0RCX5</accession>
<dbReference type="GO" id="GO:0000166">
    <property type="term" value="F:nucleotide binding"/>
    <property type="evidence" value="ECO:0007669"/>
    <property type="project" value="InterPro"/>
</dbReference>
<dbReference type="Proteomes" id="UP000019151">
    <property type="component" value="Chromosome"/>
</dbReference>
<proteinExistence type="inferred from homology"/>
<sequence>MRVALIGYGLAGRVFHAPHISVTPGLRLDAIVTSDRERQAQARARYPHARLIDRAEQLWAQADAFDLVVIGAPNGTHVPLALAALEAGLHVVVDKPFAPNAAEGRRVLDEARRRGKHVIPFHNRRWDGDLLTVRRLIAEGALGDVFRFESRFERWRGTPKPRWQAPEAEARANGEGMLMDIGTHLVDQALLLFGPASRVYAETDRRYPGVTTEDDFTILLTHASGVRSHLIASAIAAQSGPRFAVYGSKAGYMKFGLDPQEAALNAGGGPPGGPGWGEEPEARWGTLGVADDRRPVRTEPGNYAAYYAGVAATLRDGAPPPVSPEDAIAGLAILDAAVRSAETGCAVAV</sequence>
<organism evidence="5 6">
    <name type="scientific">Gemmatirosa kalamazoonensis</name>
    <dbReference type="NCBI Taxonomy" id="861299"/>
    <lineage>
        <taxon>Bacteria</taxon>
        <taxon>Pseudomonadati</taxon>
        <taxon>Gemmatimonadota</taxon>
        <taxon>Gemmatimonadia</taxon>
        <taxon>Gemmatimonadales</taxon>
        <taxon>Gemmatimonadaceae</taxon>
        <taxon>Gemmatirosa</taxon>
    </lineage>
</organism>
<dbReference type="eggNOG" id="COG0673">
    <property type="taxonomic scope" value="Bacteria"/>
</dbReference>
<dbReference type="HOGENOM" id="CLU_023194_19_1_0"/>
<evidence type="ECO:0000256" key="2">
    <source>
        <dbReference type="ARBA" id="ARBA00023002"/>
    </source>
</evidence>
<dbReference type="InterPro" id="IPR036291">
    <property type="entry name" value="NAD(P)-bd_dom_sf"/>
</dbReference>
<dbReference type="FunCoup" id="W0RCX5">
    <property type="interactions" value="118"/>
</dbReference>
<dbReference type="Gene3D" id="3.40.50.720">
    <property type="entry name" value="NAD(P)-binding Rossmann-like Domain"/>
    <property type="match status" value="1"/>
</dbReference>
<dbReference type="STRING" id="861299.J421_0745"/>
<dbReference type="Gene3D" id="3.30.360.10">
    <property type="entry name" value="Dihydrodipicolinate Reductase, domain 2"/>
    <property type="match status" value="1"/>
</dbReference>
<dbReference type="AlphaFoldDB" id="W0RCX5"/>
<feature type="domain" description="GFO/IDH/MocA-like oxidoreductase" evidence="4">
    <location>
        <begin position="131"/>
        <end position="251"/>
    </location>
</feature>
<name>W0RCX5_9BACT</name>
<dbReference type="SUPFAM" id="SSF51735">
    <property type="entry name" value="NAD(P)-binding Rossmann-fold domains"/>
    <property type="match status" value="1"/>
</dbReference>
<comment type="similarity">
    <text evidence="1">Belongs to the Gfo/Idh/MocA family.</text>
</comment>
<keyword evidence="2" id="KW-0560">Oxidoreductase</keyword>
<feature type="domain" description="Gfo/Idh/MocA-like oxidoreductase N-terminal" evidence="3">
    <location>
        <begin position="1"/>
        <end position="119"/>
    </location>
</feature>
<dbReference type="InterPro" id="IPR000683">
    <property type="entry name" value="Gfo/Idh/MocA-like_OxRdtase_N"/>
</dbReference>
<protein>
    <submittedName>
        <fullName evidence="5">Oxidoreductase domain protein</fullName>
    </submittedName>
</protein>
<reference evidence="5 6" key="1">
    <citation type="journal article" date="2014" name="Genome Announc.">
        <title>Genome Sequence and Methylome of Soil Bacterium Gemmatirosa kalamazoonensis KBS708T, a Member of the Rarely Cultivated Gemmatimonadetes Phylum.</title>
        <authorList>
            <person name="Debruyn J.M."/>
            <person name="Radosevich M."/>
            <person name="Wommack K.E."/>
            <person name="Polson S.W."/>
            <person name="Hauser L.J."/>
            <person name="Fawaz M.N."/>
            <person name="Korlach J."/>
            <person name="Tsai Y.C."/>
        </authorList>
    </citation>
    <scope>NUCLEOTIDE SEQUENCE [LARGE SCALE GENOMIC DNA]</scope>
    <source>
        <strain evidence="5 6">KBS708</strain>
    </source>
</reference>